<proteinExistence type="predicted"/>
<evidence type="ECO:0000256" key="1">
    <source>
        <dbReference type="SAM" id="MobiDB-lite"/>
    </source>
</evidence>
<reference evidence="2" key="1">
    <citation type="submission" date="2021-02" db="EMBL/GenBank/DDBJ databases">
        <authorList>
            <person name="Palmer J.M."/>
        </authorList>
    </citation>
    <scope>NUCLEOTIDE SEQUENCE</scope>
    <source>
        <strain evidence="2">SCRP734</strain>
    </source>
</reference>
<evidence type="ECO:0000313" key="2">
    <source>
        <dbReference type="EMBL" id="KAG7383913.1"/>
    </source>
</evidence>
<sequence length="172" mass="18920">MGCRLVMPTADAKDPSEQRETEPIHLTERPSSEDEKPNFAHEEPEADVSTTREDLDPPSQLHASGSAPPTVTSQLSDIVDMCEGMEKEEVQTKAEAVLERILRAQYQLEHLGGAVTPEIARRVGGIDAQFQDFVAEYAARQDDASVPAAHAILQAMDRDLDTLQLLERTGNQ</sequence>
<dbReference type="Proteomes" id="UP000694044">
    <property type="component" value="Unassembled WGS sequence"/>
</dbReference>
<feature type="region of interest" description="Disordered" evidence="1">
    <location>
        <begin position="1"/>
        <end position="77"/>
    </location>
</feature>
<evidence type="ECO:0000313" key="3">
    <source>
        <dbReference type="Proteomes" id="UP000694044"/>
    </source>
</evidence>
<gene>
    <name evidence="2" type="ORF">PHYPSEUDO_003206</name>
</gene>
<dbReference type="AlphaFoldDB" id="A0A8T1VVC0"/>
<keyword evidence="3" id="KW-1185">Reference proteome</keyword>
<name>A0A8T1VVC0_9STRA</name>
<protein>
    <submittedName>
        <fullName evidence="2">Uncharacterized protein</fullName>
    </submittedName>
</protein>
<feature type="compositionally biased region" description="Basic and acidic residues" evidence="1">
    <location>
        <begin position="11"/>
        <end position="43"/>
    </location>
</feature>
<organism evidence="2 3">
    <name type="scientific">Phytophthora pseudosyringae</name>
    <dbReference type="NCBI Taxonomy" id="221518"/>
    <lineage>
        <taxon>Eukaryota</taxon>
        <taxon>Sar</taxon>
        <taxon>Stramenopiles</taxon>
        <taxon>Oomycota</taxon>
        <taxon>Peronosporomycetes</taxon>
        <taxon>Peronosporales</taxon>
        <taxon>Peronosporaceae</taxon>
        <taxon>Phytophthora</taxon>
    </lineage>
</organism>
<dbReference type="OrthoDB" id="129236at2759"/>
<comment type="caution">
    <text evidence="2">The sequence shown here is derived from an EMBL/GenBank/DDBJ whole genome shotgun (WGS) entry which is preliminary data.</text>
</comment>
<accession>A0A8T1VVC0</accession>
<dbReference type="EMBL" id="JAGDFM010000163">
    <property type="protein sequence ID" value="KAG7383913.1"/>
    <property type="molecule type" value="Genomic_DNA"/>
</dbReference>
<feature type="compositionally biased region" description="Polar residues" evidence="1">
    <location>
        <begin position="61"/>
        <end position="76"/>
    </location>
</feature>